<dbReference type="EMBL" id="FZNW01000011">
    <property type="protein sequence ID" value="SNR60499.1"/>
    <property type="molecule type" value="Genomic_DNA"/>
</dbReference>
<keyword evidence="2" id="KW-1185">Reference proteome</keyword>
<evidence type="ECO:0000313" key="1">
    <source>
        <dbReference type="EMBL" id="SNR60499.1"/>
    </source>
</evidence>
<protein>
    <submittedName>
        <fullName evidence="1">Uncharacterized protein</fullName>
    </submittedName>
</protein>
<evidence type="ECO:0000313" key="2">
    <source>
        <dbReference type="Proteomes" id="UP000198348"/>
    </source>
</evidence>
<organism evidence="1 2">
    <name type="scientific">Haloechinothrix alba</name>
    <dbReference type="NCBI Taxonomy" id="664784"/>
    <lineage>
        <taxon>Bacteria</taxon>
        <taxon>Bacillati</taxon>
        <taxon>Actinomycetota</taxon>
        <taxon>Actinomycetes</taxon>
        <taxon>Pseudonocardiales</taxon>
        <taxon>Pseudonocardiaceae</taxon>
        <taxon>Haloechinothrix</taxon>
    </lineage>
</organism>
<dbReference type="Proteomes" id="UP000198348">
    <property type="component" value="Unassembled WGS sequence"/>
</dbReference>
<sequence>MFRAILPGPSSESHIQAFVDPYLIHPGSLPQKPWNLFDHFIPVP</sequence>
<dbReference type="AlphaFoldDB" id="A0A238XR79"/>
<accession>A0A238XR79</accession>
<reference evidence="1 2" key="1">
    <citation type="submission" date="2017-06" db="EMBL/GenBank/DDBJ databases">
        <authorList>
            <person name="Kim H.J."/>
            <person name="Triplett B.A."/>
        </authorList>
    </citation>
    <scope>NUCLEOTIDE SEQUENCE [LARGE SCALE GENOMIC DNA]</scope>
    <source>
        <strain evidence="1 2">DSM 45207</strain>
    </source>
</reference>
<gene>
    <name evidence="1" type="ORF">SAMN06265360_111157</name>
</gene>
<proteinExistence type="predicted"/>
<name>A0A238XR79_9PSEU</name>